<dbReference type="Gene3D" id="2.60.40.2030">
    <property type="match status" value="1"/>
</dbReference>
<dbReference type="Gene3D" id="1.10.1330.10">
    <property type="entry name" value="Dockerin domain"/>
    <property type="match status" value="1"/>
</dbReference>
<evidence type="ECO:0000256" key="1">
    <source>
        <dbReference type="ARBA" id="ARBA00022729"/>
    </source>
</evidence>
<dbReference type="InterPro" id="IPR006644">
    <property type="entry name" value="Cadg"/>
</dbReference>
<proteinExistence type="predicted"/>
<dbReference type="InterPro" id="IPR038081">
    <property type="entry name" value="CalX-like_sf"/>
</dbReference>
<dbReference type="EMBL" id="CP037920">
    <property type="protein sequence ID" value="QDT96578.1"/>
    <property type="molecule type" value="Genomic_DNA"/>
</dbReference>
<name>A0A517VU90_9PLAN</name>
<dbReference type="GO" id="GO:0016020">
    <property type="term" value="C:membrane"/>
    <property type="evidence" value="ECO:0007669"/>
    <property type="project" value="InterPro"/>
</dbReference>
<dbReference type="InterPro" id="IPR036439">
    <property type="entry name" value="Dockerin_dom_sf"/>
</dbReference>
<protein>
    <submittedName>
        <fullName evidence="5">Calx-beta domain protein</fullName>
    </submittedName>
</protein>
<dbReference type="InterPro" id="IPR003644">
    <property type="entry name" value="Calx_beta"/>
</dbReference>
<keyword evidence="3" id="KW-0106">Calcium</keyword>
<dbReference type="InterPro" id="IPR015919">
    <property type="entry name" value="Cadherin-like_sf"/>
</dbReference>
<keyword evidence="1" id="KW-0732">Signal</keyword>
<sequence>MLFDKFRHIYHYFVLSFCRNLRKQFEKRPRRSRVRRNFALTYSIAQIEILEDRQLLAADDLTDLNDDFDDATSIANWQRINQTEGWNADQLETWDINQTQAGRMVLTPYTTSWFESYRGPLVFKEITGDFVITTQVNISDRDDIGDSDSNDIPNGSAFSLAGLMIRTPRDIQNPAVDWTPGSFADDGTNNGENYIFLSLGYGNSGNQFQMETKTTRNSNSSLVLQDRGDNSVINLQIARIGENVFTLYQIPGEDWVLDNRYHRPDMPETLQAGMVAYSDWGKVSDYNPFDHNNNVLQPGGFDPTPFEAFEPDIVAGFEYIQFDRPEVPEYLQGIDLRTQTTNLQMLSFLGDNVNSPVIPNQDTAPPMQVGMNLEGIADWSSAWTFTDMAHTMRTWNSVALNLTTFQSQWGSTLFDIELDEHGWPTQTYQTVNEAGQTIIQQFVAPILTGNVNPAGIYRAEWDGEATVLLPGVIEQGITSEGRHYALLDLVENQDILLTIRDIDPTNHFRNFNLWMPDYNGQSFVGQDWQPGDDFSPFHPLFLERLAPFDTLRFMDWMETNETDVVTWEDRARLEDATYHGGNDPNDFHNGIAPEYMIELSNTLDANAWFNMPHQANDDFVRNFAEMVRDNLDPELTIYVEWSNEIWNYAYGFHASFWIQDQLALPENAGMNWYEFAASQIQQDFEIWQEVFAGQEDRIVRVVAGQQSNPAVLAGLLPAMNGNFDAISVTGYAGLGFEQLASFDESTTVDDVINTVLQETIPWSLSRLIEHQNLADQYSQILGREIDLVTYEGGSHPDAYGWPVQEVVHAASRSPRMSEIYQALLSSADLIGVDLFNQFTFTGGGFSAPWGDWGLLHTMDQPLETSFEYQTIVDFINSQTPEVLPVVNIESTVSSVGESGEEQLVYTLTRSDEQIDAPLTVGYQVSGTATSGSDFESLTGEVIFNENESSVTILVTVLEDLLDENEETIQIQLLDQDTYNLGDLIQATGSIIDNDFTNIAPVVSPIPDQIIVEEESFSLFVNGYVSDVNSTDGDQIILTAMLSDGAGLPDWLEFHSQTGELIGTPNLGNAGIFEIEIRAIDLAGLESSTTFQLTVTPVPVTQYEMCVVNTPTTTTANGEVANLPPSETVLTEWQSYWIEVWASVPNSSDHGIESYSFNLHYNSNFTTASNIEYRPAFLEEQSGQIDDETGTIQSISAHTSLTDVGDDQFVLLARIQFTSTANDQVNLDLESPGIGPYHAEFLIEQANLQLTDQAESQMEAINLAEVEFWAIPYDANDDDMINFRDLMLFASTYGSNVSNSNSPFAWFMDYNQSGTVNFRDLIFLAENYGKSKFNNSHVTFPSGFPDTWAPQSLIMDIAHPVQPQLEITSMTIEEVNLTANEAVQIYSESASLSERSRPNNTKFEIADITENTLATAMPGRIVFDISVGGYGWFVYTSPWDHSEFNVANSYELKAFTNSKVSLPIDLLTVIFHDLKHLLGHQHETSGLMHARLSPGIRRLPDEIPHAATHFNEDHLHESDQFFSSLKDNDLLAFG</sequence>
<dbReference type="Gene3D" id="2.60.40.10">
    <property type="entry name" value="Immunoglobulins"/>
    <property type="match status" value="1"/>
</dbReference>
<accession>A0A517VU90</accession>
<dbReference type="SMART" id="SM00736">
    <property type="entry name" value="CADG"/>
    <property type="match status" value="1"/>
</dbReference>
<dbReference type="KEGG" id="gaw:V144x_20360"/>
<evidence type="ECO:0000256" key="2">
    <source>
        <dbReference type="ARBA" id="ARBA00022737"/>
    </source>
</evidence>
<dbReference type="PROSITE" id="PS00018">
    <property type="entry name" value="EF_HAND_1"/>
    <property type="match status" value="2"/>
</dbReference>
<evidence type="ECO:0000313" key="5">
    <source>
        <dbReference type="EMBL" id="QDT96578.1"/>
    </source>
</evidence>
<gene>
    <name evidence="5" type="ORF">V144x_20360</name>
</gene>
<dbReference type="SUPFAM" id="SSF49313">
    <property type="entry name" value="Cadherin-like"/>
    <property type="match status" value="1"/>
</dbReference>
<dbReference type="InterPro" id="IPR013783">
    <property type="entry name" value="Ig-like_fold"/>
</dbReference>
<reference evidence="5 6" key="1">
    <citation type="submission" date="2019-03" db="EMBL/GenBank/DDBJ databases">
        <title>Deep-cultivation of Planctomycetes and their phenomic and genomic characterization uncovers novel biology.</title>
        <authorList>
            <person name="Wiegand S."/>
            <person name="Jogler M."/>
            <person name="Boedeker C."/>
            <person name="Pinto D."/>
            <person name="Vollmers J."/>
            <person name="Rivas-Marin E."/>
            <person name="Kohn T."/>
            <person name="Peeters S.H."/>
            <person name="Heuer A."/>
            <person name="Rast P."/>
            <person name="Oberbeckmann S."/>
            <person name="Bunk B."/>
            <person name="Jeske O."/>
            <person name="Meyerdierks A."/>
            <person name="Storesund J.E."/>
            <person name="Kallscheuer N."/>
            <person name="Luecker S."/>
            <person name="Lage O.M."/>
            <person name="Pohl T."/>
            <person name="Merkel B.J."/>
            <person name="Hornburger P."/>
            <person name="Mueller R.-W."/>
            <person name="Bruemmer F."/>
            <person name="Labrenz M."/>
            <person name="Spormann A.M."/>
            <person name="Op den Camp H."/>
            <person name="Overmann J."/>
            <person name="Amann R."/>
            <person name="Jetten M.S.M."/>
            <person name="Mascher T."/>
            <person name="Medema M.H."/>
            <person name="Devos D.P."/>
            <person name="Kaster A.-K."/>
            <person name="Ovreas L."/>
            <person name="Rohde M."/>
            <person name="Galperin M.Y."/>
            <person name="Jogler C."/>
        </authorList>
    </citation>
    <scope>NUCLEOTIDE SEQUENCE [LARGE SCALE GENOMIC DNA]</scope>
    <source>
        <strain evidence="5 6">V144</strain>
    </source>
</reference>
<evidence type="ECO:0000313" key="6">
    <source>
        <dbReference type="Proteomes" id="UP000318704"/>
    </source>
</evidence>
<feature type="domain" description="Dystroglycan-type cadherin-like" evidence="4">
    <location>
        <begin position="1000"/>
        <end position="1101"/>
    </location>
</feature>
<evidence type="ECO:0000256" key="3">
    <source>
        <dbReference type="ARBA" id="ARBA00022837"/>
    </source>
</evidence>
<dbReference type="GO" id="GO:0007154">
    <property type="term" value="P:cell communication"/>
    <property type="evidence" value="ECO:0007669"/>
    <property type="project" value="InterPro"/>
</dbReference>
<dbReference type="GO" id="GO:0000272">
    <property type="term" value="P:polysaccharide catabolic process"/>
    <property type="evidence" value="ECO:0007669"/>
    <property type="project" value="InterPro"/>
</dbReference>
<keyword evidence="2" id="KW-0677">Repeat</keyword>
<dbReference type="SUPFAM" id="SSF141072">
    <property type="entry name" value="CalX-like"/>
    <property type="match status" value="1"/>
</dbReference>
<evidence type="ECO:0000259" key="4">
    <source>
        <dbReference type="SMART" id="SM00736"/>
    </source>
</evidence>
<dbReference type="InterPro" id="IPR018247">
    <property type="entry name" value="EF_Hand_1_Ca_BS"/>
</dbReference>
<dbReference type="Proteomes" id="UP000318704">
    <property type="component" value="Chromosome"/>
</dbReference>
<dbReference type="GO" id="GO:0005509">
    <property type="term" value="F:calcium ion binding"/>
    <property type="evidence" value="ECO:0007669"/>
    <property type="project" value="InterPro"/>
</dbReference>
<organism evidence="5 6">
    <name type="scientific">Gimesia aquarii</name>
    <dbReference type="NCBI Taxonomy" id="2527964"/>
    <lineage>
        <taxon>Bacteria</taxon>
        <taxon>Pseudomonadati</taxon>
        <taxon>Planctomycetota</taxon>
        <taxon>Planctomycetia</taxon>
        <taxon>Planctomycetales</taxon>
        <taxon>Planctomycetaceae</taxon>
        <taxon>Gimesia</taxon>
    </lineage>
</organism>
<dbReference type="SUPFAM" id="SSF63446">
    <property type="entry name" value="Type I dockerin domain"/>
    <property type="match status" value="1"/>
</dbReference>
<dbReference type="Pfam" id="PF05345">
    <property type="entry name" value="He_PIG"/>
    <property type="match status" value="1"/>
</dbReference>
<dbReference type="Pfam" id="PF03160">
    <property type="entry name" value="Calx-beta"/>
    <property type="match status" value="1"/>
</dbReference>